<evidence type="ECO:0000259" key="13">
    <source>
        <dbReference type="PROSITE" id="PS50253"/>
    </source>
</evidence>
<evidence type="ECO:0000256" key="8">
    <source>
        <dbReference type="ARBA" id="ARBA00031400"/>
    </source>
</evidence>
<dbReference type="GO" id="GO:0019646">
    <property type="term" value="P:aerobic electron transport chain"/>
    <property type="evidence" value="ECO:0007669"/>
    <property type="project" value="InterPro"/>
</dbReference>
<evidence type="ECO:0000256" key="7">
    <source>
        <dbReference type="ARBA" id="ARBA00023136"/>
    </source>
</evidence>
<dbReference type="EC" id="7.1.1.9" evidence="3"/>
<keyword evidence="15" id="KW-1185">Reference proteome</keyword>
<evidence type="ECO:0000313" key="14">
    <source>
        <dbReference type="EMBL" id="GGI07656.1"/>
    </source>
</evidence>
<evidence type="ECO:0000256" key="6">
    <source>
        <dbReference type="ARBA" id="ARBA00022989"/>
    </source>
</evidence>
<name>A0A8J3AF55_9ACTN</name>
<dbReference type="InterPro" id="IPR000298">
    <property type="entry name" value="Cyt_c_oxidase-like_su3"/>
</dbReference>
<comment type="subcellular location">
    <subcellularLocation>
        <location evidence="1 11">Cell membrane</location>
        <topology evidence="1 11">Multi-pass membrane protein</topology>
    </subcellularLocation>
</comment>
<evidence type="ECO:0000313" key="15">
    <source>
        <dbReference type="Proteomes" id="UP000650511"/>
    </source>
</evidence>
<feature type="transmembrane region" description="Helical" evidence="12">
    <location>
        <begin position="17"/>
        <end position="40"/>
    </location>
</feature>
<evidence type="ECO:0000256" key="11">
    <source>
        <dbReference type="RuleBase" id="RU003376"/>
    </source>
</evidence>
<keyword evidence="7 12" id="KW-0472">Membrane</keyword>
<evidence type="ECO:0000256" key="2">
    <source>
        <dbReference type="ARBA" id="ARBA00010581"/>
    </source>
</evidence>
<evidence type="ECO:0000256" key="1">
    <source>
        <dbReference type="ARBA" id="ARBA00004651"/>
    </source>
</evidence>
<keyword evidence="6 12" id="KW-1133">Transmembrane helix</keyword>
<comment type="catalytic activity">
    <reaction evidence="10">
        <text>4 Fe(II)-[cytochrome c] + O2 + 8 H(+)(in) = 4 Fe(III)-[cytochrome c] + 2 H2O + 4 H(+)(out)</text>
        <dbReference type="Rhea" id="RHEA:11436"/>
        <dbReference type="Rhea" id="RHEA-COMP:10350"/>
        <dbReference type="Rhea" id="RHEA-COMP:14399"/>
        <dbReference type="ChEBI" id="CHEBI:15377"/>
        <dbReference type="ChEBI" id="CHEBI:15378"/>
        <dbReference type="ChEBI" id="CHEBI:15379"/>
        <dbReference type="ChEBI" id="CHEBI:29033"/>
        <dbReference type="ChEBI" id="CHEBI:29034"/>
        <dbReference type="EC" id="7.1.1.9"/>
    </reaction>
</comment>
<dbReference type="PROSITE" id="PS50253">
    <property type="entry name" value="COX3"/>
    <property type="match status" value="1"/>
</dbReference>
<keyword evidence="4" id="KW-1003">Cell membrane</keyword>
<dbReference type="InterPro" id="IPR035973">
    <property type="entry name" value="Cyt_c_oxidase_su3-like_sf"/>
</dbReference>
<protein>
    <recommendedName>
        <fullName evidence="3">cytochrome-c oxidase</fullName>
        <ecNumber evidence="3">7.1.1.9</ecNumber>
    </recommendedName>
    <alternativeName>
        <fullName evidence="8">Cytochrome aa3 subunit 3</fullName>
    </alternativeName>
    <alternativeName>
        <fullName evidence="9">Cytochrome c oxidase polypeptide III</fullName>
    </alternativeName>
</protein>
<dbReference type="FunFam" id="1.20.120.80:FF:000001">
    <property type="entry name" value="Cytochrome (Ubi)quinol oxidase subunit III"/>
    <property type="match status" value="1"/>
</dbReference>
<evidence type="ECO:0000256" key="9">
    <source>
        <dbReference type="ARBA" id="ARBA00031625"/>
    </source>
</evidence>
<dbReference type="PANTHER" id="PTHR11403:SF2">
    <property type="entry name" value="CYTOCHROME BO(3) UBIQUINOL OXIDASE SUBUNIT 3"/>
    <property type="match status" value="1"/>
</dbReference>
<dbReference type="Proteomes" id="UP000650511">
    <property type="component" value="Unassembled WGS sequence"/>
</dbReference>
<sequence>MAAGVHETTLGLDHRKLAMWVFLGSEFLFFGAFVSAYLLYLDATAGGPGVEIFDIPFTSISSFVLLMSSLTMVLAHNAHMRRDMRRMRLWILATAGQGAVFLGGQVFEFTVFYREGLDLTASPFASGFFVLTGFHGLHVFVGILLLLSLYSLSLTGKIKPNQDLKTEMVGLYWHFVDIIWVIIFTVVYLIPELAMVD</sequence>
<feature type="transmembrane region" description="Helical" evidence="12">
    <location>
        <begin position="52"/>
        <end position="75"/>
    </location>
</feature>
<proteinExistence type="inferred from homology"/>
<accession>A0A8J3AF55</accession>
<feature type="domain" description="Heme-copper oxidase subunit III family profile" evidence="13">
    <location>
        <begin position="1"/>
        <end position="192"/>
    </location>
</feature>
<dbReference type="Gene3D" id="1.20.120.80">
    <property type="entry name" value="Cytochrome c oxidase, subunit III, four-helix bundle"/>
    <property type="match status" value="1"/>
</dbReference>
<dbReference type="PANTHER" id="PTHR11403">
    <property type="entry name" value="CYTOCHROME C OXIDASE SUBUNIT III"/>
    <property type="match status" value="1"/>
</dbReference>
<feature type="transmembrane region" description="Helical" evidence="12">
    <location>
        <begin position="171"/>
        <end position="190"/>
    </location>
</feature>
<dbReference type="InterPro" id="IPR024791">
    <property type="entry name" value="Cyt_c/ubiquinol_Oxase_su3"/>
</dbReference>
<feature type="transmembrane region" description="Helical" evidence="12">
    <location>
        <begin position="87"/>
        <end position="107"/>
    </location>
</feature>
<evidence type="ECO:0000256" key="5">
    <source>
        <dbReference type="ARBA" id="ARBA00022692"/>
    </source>
</evidence>
<comment type="caution">
    <text evidence="14">The sequence shown here is derived from an EMBL/GenBank/DDBJ whole genome shotgun (WGS) entry which is preliminary data.</text>
</comment>
<evidence type="ECO:0000256" key="10">
    <source>
        <dbReference type="ARBA" id="ARBA00047816"/>
    </source>
</evidence>
<comment type="similarity">
    <text evidence="2 11">Belongs to the cytochrome c oxidase subunit 3 family.</text>
</comment>
<dbReference type="InterPro" id="IPR013833">
    <property type="entry name" value="Cyt_c_oxidase_su3_a-hlx"/>
</dbReference>
<evidence type="ECO:0000256" key="12">
    <source>
        <dbReference type="SAM" id="Phobius"/>
    </source>
</evidence>
<evidence type="ECO:0000256" key="4">
    <source>
        <dbReference type="ARBA" id="ARBA00022475"/>
    </source>
</evidence>
<organism evidence="14 15">
    <name type="scientific">Egicoccus halophilus</name>
    <dbReference type="NCBI Taxonomy" id="1670830"/>
    <lineage>
        <taxon>Bacteria</taxon>
        <taxon>Bacillati</taxon>
        <taxon>Actinomycetota</taxon>
        <taxon>Nitriliruptoria</taxon>
        <taxon>Egicoccales</taxon>
        <taxon>Egicoccaceae</taxon>
        <taxon>Egicoccus</taxon>
    </lineage>
</organism>
<dbReference type="EMBL" id="BMHA01000009">
    <property type="protein sequence ID" value="GGI07656.1"/>
    <property type="molecule type" value="Genomic_DNA"/>
</dbReference>
<dbReference type="AlphaFoldDB" id="A0A8J3AF55"/>
<dbReference type="SUPFAM" id="SSF81452">
    <property type="entry name" value="Cytochrome c oxidase subunit III-like"/>
    <property type="match status" value="1"/>
</dbReference>
<feature type="transmembrane region" description="Helical" evidence="12">
    <location>
        <begin position="127"/>
        <end position="150"/>
    </location>
</feature>
<gene>
    <name evidence="14" type="primary">ctaE</name>
    <name evidence="14" type="ORF">GCM10011354_25180</name>
</gene>
<keyword evidence="5 11" id="KW-0812">Transmembrane</keyword>
<reference evidence="14" key="2">
    <citation type="submission" date="2020-09" db="EMBL/GenBank/DDBJ databases">
        <authorList>
            <person name="Sun Q."/>
            <person name="Zhou Y."/>
        </authorList>
    </citation>
    <scope>NUCLEOTIDE SEQUENCE</scope>
    <source>
        <strain evidence="14">CGMCC 1.14988</strain>
    </source>
</reference>
<dbReference type="GO" id="GO:0004129">
    <property type="term" value="F:cytochrome-c oxidase activity"/>
    <property type="evidence" value="ECO:0007669"/>
    <property type="project" value="UniProtKB-EC"/>
</dbReference>
<dbReference type="Pfam" id="PF00510">
    <property type="entry name" value="COX3"/>
    <property type="match status" value="1"/>
</dbReference>
<reference evidence="14" key="1">
    <citation type="journal article" date="2014" name="Int. J. Syst. Evol. Microbiol.">
        <title>Complete genome sequence of Corynebacterium casei LMG S-19264T (=DSM 44701T), isolated from a smear-ripened cheese.</title>
        <authorList>
            <consortium name="US DOE Joint Genome Institute (JGI-PGF)"/>
            <person name="Walter F."/>
            <person name="Albersmeier A."/>
            <person name="Kalinowski J."/>
            <person name="Ruckert C."/>
        </authorList>
    </citation>
    <scope>NUCLEOTIDE SEQUENCE</scope>
    <source>
        <strain evidence="14">CGMCC 1.14988</strain>
    </source>
</reference>
<dbReference type="GO" id="GO:0005886">
    <property type="term" value="C:plasma membrane"/>
    <property type="evidence" value="ECO:0007669"/>
    <property type="project" value="UniProtKB-SubCell"/>
</dbReference>
<evidence type="ECO:0000256" key="3">
    <source>
        <dbReference type="ARBA" id="ARBA00012949"/>
    </source>
</evidence>